<proteinExistence type="predicted"/>
<evidence type="ECO:0000313" key="1">
    <source>
        <dbReference type="EMBL" id="KAF4044386.1"/>
    </source>
</evidence>
<dbReference type="Proteomes" id="UP000602510">
    <property type="component" value="Unassembled WGS sequence"/>
</dbReference>
<dbReference type="AlphaFoldDB" id="A0A833SQJ0"/>
<reference evidence="1" key="1">
    <citation type="submission" date="2020-04" db="EMBL/GenBank/DDBJ databases">
        <title>Hybrid Assembly of Korean Phytophthora infestans isolates.</title>
        <authorList>
            <person name="Prokchorchik M."/>
            <person name="Lee Y."/>
            <person name="Seo J."/>
            <person name="Cho J.-H."/>
            <person name="Park Y.-E."/>
            <person name="Jang D.-C."/>
            <person name="Im J.-S."/>
            <person name="Choi J.-G."/>
            <person name="Park H.-J."/>
            <person name="Lee G.-B."/>
            <person name="Lee Y.-G."/>
            <person name="Hong S.-Y."/>
            <person name="Cho K."/>
            <person name="Sohn K.H."/>
        </authorList>
    </citation>
    <scope>NUCLEOTIDE SEQUENCE</scope>
    <source>
        <strain evidence="1">KR_1_A1</strain>
    </source>
</reference>
<gene>
    <name evidence="1" type="ORF">GN244_ATG03277</name>
</gene>
<accession>A0A833SQJ0</accession>
<keyword evidence="2" id="KW-1185">Reference proteome</keyword>
<dbReference type="EMBL" id="WSZM01000071">
    <property type="protein sequence ID" value="KAF4044386.1"/>
    <property type="molecule type" value="Genomic_DNA"/>
</dbReference>
<evidence type="ECO:0000313" key="2">
    <source>
        <dbReference type="Proteomes" id="UP000602510"/>
    </source>
</evidence>
<organism evidence="1 2">
    <name type="scientific">Phytophthora infestans</name>
    <name type="common">Potato late blight agent</name>
    <name type="synonym">Botrytis infestans</name>
    <dbReference type="NCBI Taxonomy" id="4787"/>
    <lineage>
        <taxon>Eukaryota</taxon>
        <taxon>Sar</taxon>
        <taxon>Stramenopiles</taxon>
        <taxon>Oomycota</taxon>
        <taxon>Peronosporomycetes</taxon>
        <taxon>Peronosporales</taxon>
        <taxon>Peronosporaceae</taxon>
        <taxon>Phytophthora</taxon>
    </lineage>
</organism>
<sequence>MRRPGTGLCTCCSKNGAITTQYSAMVATPQLTSLASKNPMRVKLSAVTLKLLTMTYGMSMVAWIDSCVFVGEVANHRVTCLAECDSSLNLHTITAFKWKLQALSRVDRSDQSDSLSLSESPRLDTFACVTEKHTFDTVLRSGSHHLPHGGDDRR</sequence>
<name>A0A833SQJ0_PHYIN</name>
<protein>
    <submittedName>
        <fullName evidence="1">Uncharacterized protein</fullName>
    </submittedName>
</protein>
<comment type="caution">
    <text evidence="1">The sequence shown here is derived from an EMBL/GenBank/DDBJ whole genome shotgun (WGS) entry which is preliminary data.</text>
</comment>